<evidence type="ECO:0000313" key="4">
    <source>
        <dbReference type="EMBL" id="KFC78763.1"/>
    </source>
</evidence>
<dbReference type="OrthoDB" id="9808480at2"/>
<dbReference type="EMBL" id="JMPJ01000066">
    <property type="protein sequence ID" value="KFC78763.1"/>
    <property type="molecule type" value="Genomic_DNA"/>
</dbReference>
<dbReference type="Pfam" id="PF13411">
    <property type="entry name" value="MerR_1"/>
    <property type="match status" value="1"/>
</dbReference>
<dbReference type="PANTHER" id="PTHR30204">
    <property type="entry name" value="REDOX-CYCLING DRUG-SENSING TRANSCRIPTIONAL ACTIVATOR SOXR"/>
    <property type="match status" value="1"/>
</dbReference>
<evidence type="ECO:0000259" key="3">
    <source>
        <dbReference type="PROSITE" id="PS50937"/>
    </source>
</evidence>
<evidence type="ECO:0000256" key="2">
    <source>
        <dbReference type="SAM" id="Coils"/>
    </source>
</evidence>
<dbReference type="InterPro" id="IPR047057">
    <property type="entry name" value="MerR_fam"/>
</dbReference>
<keyword evidence="2" id="KW-0175">Coiled coil</keyword>
<evidence type="ECO:0000256" key="1">
    <source>
        <dbReference type="ARBA" id="ARBA00023125"/>
    </source>
</evidence>
<dbReference type="InterPro" id="IPR011788">
    <property type="entry name" value="ZntR"/>
</dbReference>
<comment type="caution">
    <text evidence="4">The sequence shown here is derived from an EMBL/GenBank/DDBJ whole genome shotgun (WGS) entry which is preliminary data.</text>
</comment>
<dbReference type="SMART" id="SM00422">
    <property type="entry name" value="HTH_MERR"/>
    <property type="match status" value="1"/>
</dbReference>
<name>A0A085G4W8_EWIA3</name>
<dbReference type="PROSITE" id="PS00552">
    <property type="entry name" value="HTH_MERR_1"/>
    <property type="match status" value="1"/>
</dbReference>
<dbReference type="PROSITE" id="PS50937">
    <property type="entry name" value="HTH_MERR_2"/>
    <property type="match status" value="1"/>
</dbReference>
<keyword evidence="5" id="KW-1185">Reference proteome</keyword>
<proteinExistence type="predicted"/>
<dbReference type="GO" id="GO:0006351">
    <property type="term" value="P:DNA-templated transcription"/>
    <property type="evidence" value="ECO:0007669"/>
    <property type="project" value="InterPro"/>
</dbReference>
<dbReference type="PANTHER" id="PTHR30204:SF92">
    <property type="entry name" value="HTH-TYPE TRANSCRIPTIONAL REGULATOR ZNTR"/>
    <property type="match status" value="1"/>
</dbReference>
<keyword evidence="1" id="KW-0238">DNA-binding</keyword>
<dbReference type="AlphaFoldDB" id="A0A085G4W8"/>
<dbReference type="CDD" id="cd04770">
    <property type="entry name" value="HTH_HMRTR"/>
    <property type="match status" value="1"/>
</dbReference>
<dbReference type="SUPFAM" id="SSF46955">
    <property type="entry name" value="Putative DNA-binding domain"/>
    <property type="match status" value="1"/>
</dbReference>
<dbReference type="STRING" id="910964.GEAM_3326"/>
<dbReference type="RefSeq" id="WP_034793659.1">
    <property type="nucleotide sequence ID" value="NZ_JMPJ01000066.1"/>
</dbReference>
<dbReference type="PRINTS" id="PR00040">
    <property type="entry name" value="HTHMERR"/>
</dbReference>
<dbReference type="GO" id="GO:0003677">
    <property type="term" value="F:DNA binding"/>
    <property type="evidence" value="ECO:0007669"/>
    <property type="project" value="UniProtKB-KW"/>
</dbReference>
<feature type="domain" description="HTH merR-type" evidence="3">
    <location>
        <begin position="1"/>
        <end position="70"/>
    </location>
</feature>
<dbReference type="Proteomes" id="UP000028640">
    <property type="component" value="Unassembled WGS sequence"/>
</dbReference>
<dbReference type="eggNOG" id="COG0789">
    <property type="taxonomic scope" value="Bacteria"/>
</dbReference>
<dbReference type="NCBIfam" id="NF007069">
    <property type="entry name" value="PRK09514.1"/>
    <property type="match status" value="1"/>
</dbReference>
<gene>
    <name evidence="4" type="primary">zntR</name>
    <name evidence="4" type="ORF">GEAM_3326</name>
</gene>
<protein>
    <submittedName>
        <fullName evidence="4">HTH family transcriptional regulator</fullName>
    </submittedName>
</protein>
<dbReference type="GO" id="GO:0008270">
    <property type="term" value="F:zinc ion binding"/>
    <property type="evidence" value="ECO:0007669"/>
    <property type="project" value="InterPro"/>
</dbReference>
<dbReference type="NCBIfam" id="TIGR02043">
    <property type="entry name" value="ZntR"/>
    <property type="match status" value="1"/>
</dbReference>
<dbReference type="InterPro" id="IPR009061">
    <property type="entry name" value="DNA-bd_dom_put_sf"/>
</dbReference>
<accession>A0A085G4W8</accession>
<organism evidence="4 5">
    <name type="scientific">Ewingella americana (strain ATCC 33852 / DSM 4580 / CCUG 14506 / JCM 5911 / LMG 7869 / NCTC 12157 / CDC 1468-78)</name>
    <dbReference type="NCBI Taxonomy" id="910964"/>
    <lineage>
        <taxon>Bacteria</taxon>
        <taxon>Pseudomonadati</taxon>
        <taxon>Pseudomonadota</taxon>
        <taxon>Gammaproteobacteria</taxon>
        <taxon>Enterobacterales</taxon>
        <taxon>Yersiniaceae</taxon>
        <taxon>Ewingella</taxon>
    </lineage>
</organism>
<sequence>MYKIGELAKLADVSTDTVRYYEKQGMMECGERSDSGYRQYNNRDLQRLRFIRYAKTTGFTLEAIKELLSLRIDPAHHTCQESKSIVDSRLAEVEAKLSELERMKDSLTRLSKACCGSSHSSASCSILEALEAGAVKEK</sequence>
<evidence type="ECO:0000313" key="5">
    <source>
        <dbReference type="Proteomes" id="UP000028640"/>
    </source>
</evidence>
<feature type="coiled-coil region" evidence="2">
    <location>
        <begin position="83"/>
        <end position="113"/>
    </location>
</feature>
<dbReference type="GO" id="GO:0003700">
    <property type="term" value="F:DNA-binding transcription factor activity"/>
    <property type="evidence" value="ECO:0007669"/>
    <property type="project" value="InterPro"/>
</dbReference>
<dbReference type="InterPro" id="IPR000551">
    <property type="entry name" value="MerR-type_HTH_dom"/>
</dbReference>
<reference evidence="4 5" key="1">
    <citation type="submission" date="2014-05" db="EMBL/GenBank/DDBJ databases">
        <title>ATOL: Assembling a taxonomically balanced genome-scale reconstruction of the evolutionary history of the Enterobacteriaceae.</title>
        <authorList>
            <person name="Plunkett G.III."/>
            <person name="Neeno-Eckwall E.C."/>
            <person name="Glasner J.D."/>
            <person name="Perna N.T."/>
        </authorList>
    </citation>
    <scope>NUCLEOTIDE SEQUENCE [LARGE SCALE GENOMIC DNA]</scope>
    <source>
        <strain evidence="4 5">ATCC 33852</strain>
    </source>
</reference>
<dbReference type="GeneID" id="78382140"/>
<dbReference type="Gene3D" id="1.10.1660.10">
    <property type="match status" value="1"/>
</dbReference>